<dbReference type="HAMAP" id="MF_00187">
    <property type="entry name" value="FdhD"/>
    <property type="match status" value="1"/>
</dbReference>
<sequence>MEFIKTIDAIKWKDGNYEKTEEKTVEDEYAYLFIDCLPPRKFSVYPKNLDDFAIGYCLGEGLIKTNEDIEEIKVSKTNVLVKTRLNHTSEEDFEQDDIVQKRKGECEHACVCRLLEYQGVNSDNAGGIRSQLKTVTPNNSTLKIDATQIIKDMENLKENAKIWQATGSVHVAQLIYKNKSIIREDVSRHVAVDKVIGAAFKSGYDLTQSYITYSGRMPADMLIKVIRVGIPIIISNAAPAASGYEIAKKGNITMVGFVRNNRFNLYSAPQRINLEK</sequence>
<dbReference type="PANTHER" id="PTHR30592:SF1">
    <property type="entry name" value="SULFUR CARRIER PROTEIN FDHD"/>
    <property type="match status" value="1"/>
</dbReference>
<dbReference type="SUPFAM" id="SSF53927">
    <property type="entry name" value="Cytidine deaminase-like"/>
    <property type="match status" value="1"/>
</dbReference>
<dbReference type="Proteomes" id="UP000232133">
    <property type="component" value="Chromosome"/>
</dbReference>
<dbReference type="Gene3D" id="3.40.140.10">
    <property type="entry name" value="Cytidine Deaminase, domain 2"/>
    <property type="match status" value="1"/>
</dbReference>
<dbReference type="RefSeq" id="WP_100815305.1">
    <property type="nucleotide sequence ID" value="NZ_CP017803.1"/>
</dbReference>
<feature type="binding site" evidence="3">
    <location>
        <begin position="257"/>
        <end position="262"/>
    </location>
    <ligand>
        <name>Mo-bis(molybdopterin guanine dinucleotide)</name>
        <dbReference type="ChEBI" id="CHEBI:60539"/>
    </ligand>
</feature>
<evidence type="ECO:0000313" key="4">
    <source>
        <dbReference type="EMBL" id="ATZ59393.1"/>
    </source>
</evidence>
<feature type="active site" description="Cysteine persulfide intermediate" evidence="3">
    <location>
        <position position="110"/>
    </location>
</feature>
<accession>A0A2H4U5N3</accession>
<dbReference type="EMBL" id="CP017803">
    <property type="protein sequence ID" value="ATZ59393.1"/>
    <property type="molecule type" value="Genomic_DNA"/>
</dbReference>
<dbReference type="GO" id="GO:0097163">
    <property type="term" value="F:sulfur carrier activity"/>
    <property type="evidence" value="ECO:0007669"/>
    <property type="project" value="UniProtKB-UniRule"/>
</dbReference>
<evidence type="ECO:0000256" key="1">
    <source>
        <dbReference type="ARBA" id="ARBA00022490"/>
    </source>
</evidence>
<dbReference type="GO" id="GO:0006777">
    <property type="term" value="P:Mo-molybdopterin cofactor biosynthetic process"/>
    <property type="evidence" value="ECO:0007669"/>
    <property type="project" value="UniProtKB-UniRule"/>
</dbReference>
<gene>
    <name evidence="3" type="primary">fdhD</name>
    <name evidence="4" type="ORF">BK798_02700</name>
</gene>
<dbReference type="NCBIfam" id="TIGR00129">
    <property type="entry name" value="fdhD_narQ"/>
    <property type="match status" value="1"/>
</dbReference>
<comment type="similarity">
    <text evidence="3">Belongs to the FdhD family.</text>
</comment>
<dbReference type="GO" id="GO:0016783">
    <property type="term" value="F:sulfurtransferase activity"/>
    <property type="evidence" value="ECO:0007669"/>
    <property type="project" value="InterPro"/>
</dbReference>
<organism evidence="4 5">
    <name type="scientific">Methanobrevibacter smithii</name>
    <dbReference type="NCBI Taxonomy" id="2173"/>
    <lineage>
        <taxon>Archaea</taxon>
        <taxon>Methanobacteriati</taxon>
        <taxon>Methanobacteriota</taxon>
        <taxon>Methanomada group</taxon>
        <taxon>Methanobacteria</taxon>
        <taxon>Methanobacteriales</taxon>
        <taxon>Methanobacteriaceae</taxon>
        <taxon>Methanobrevibacter</taxon>
    </lineage>
</organism>
<dbReference type="PIRSF" id="PIRSF015626">
    <property type="entry name" value="FdhD"/>
    <property type="match status" value="1"/>
</dbReference>
<evidence type="ECO:0000256" key="2">
    <source>
        <dbReference type="ARBA" id="ARBA00023150"/>
    </source>
</evidence>
<dbReference type="Gene3D" id="3.10.20.10">
    <property type="match status" value="1"/>
</dbReference>
<keyword evidence="1 3" id="KW-0963">Cytoplasm</keyword>
<proteinExistence type="inferred from homology"/>
<name>A0A2H4U5N3_METSM</name>
<comment type="function">
    <text evidence="3">Required for formate dehydrogenase (FDH) activity. Acts as a sulfur carrier protein that transfers sulfur from IscS to the molybdenum cofactor prior to its insertion into FDH.</text>
</comment>
<comment type="subcellular location">
    <subcellularLocation>
        <location evidence="3">Cytoplasm</location>
    </subcellularLocation>
</comment>
<dbReference type="AlphaFoldDB" id="A0A2H4U5N3"/>
<evidence type="ECO:0000313" key="5">
    <source>
        <dbReference type="Proteomes" id="UP000232133"/>
    </source>
</evidence>
<dbReference type="InterPro" id="IPR003786">
    <property type="entry name" value="FdhD"/>
</dbReference>
<keyword evidence="2 3" id="KW-0501">Molybdenum cofactor biosynthesis</keyword>
<evidence type="ECO:0000256" key="3">
    <source>
        <dbReference type="HAMAP-Rule" id="MF_00187"/>
    </source>
</evidence>
<protein>
    <recommendedName>
        <fullName evidence="3">Sulfur carrier protein FdhD</fullName>
    </recommendedName>
</protein>
<dbReference type="GO" id="GO:0005737">
    <property type="term" value="C:cytoplasm"/>
    <property type="evidence" value="ECO:0007669"/>
    <property type="project" value="UniProtKB-SubCell"/>
</dbReference>
<dbReference type="Pfam" id="PF02634">
    <property type="entry name" value="FdhD-NarQ"/>
    <property type="match status" value="1"/>
</dbReference>
<dbReference type="InterPro" id="IPR016193">
    <property type="entry name" value="Cytidine_deaminase-like"/>
</dbReference>
<dbReference type="PANTHER" id="PTHR30592">
    <property type="entry name" value="FORMATE DEHYDROGENASE"/>
    <property type="match status" value="1"/>
</dbReference>
<dbReference type="GeneID" id="35118251"/>
<reference evidence="5" key="1">
    <citation type="submission" date="2016-10" db="EMBL/GenBank/DDBJ databases">
        <authorList>
            <person name="Kim B.-C."/>
            <person name="Jeong H."/>
        </authorList>
    </citation>
    <scope>NUCLEOTIDE SEQUENCE [LARGE SCALE GENOMIC DNA]</scope>
    <source>
        <strain evidence="5">KB11</strain>
    </source>
</reference>